<dbReference type="eggNOG" id="COG1216">
    <property type="taxonomic scope" value="Bacteria"/>
</dbReference>
<organism evidence="1 2">
    <name type="scientific">Rhodothermus marinus (strain ATCC 43812 / DSM 4252 / R-10)</name>
    <name type="common">Rhodothermus obamensis</name>
    <dbReference type="NCBI Taxonomy" id="518766"/>
    <lineage>
        <taxon>Bacteria</taxon>
        <taxon>Pseudomonadati</taxon>
        <taxon>Rhodothermota</taxon>
        <taxon>Rhodothermia</taxon>
        <taxon>Rhodothermales</taxon>
        <taxon>Rhodothermaceae</taxon>
        <taxon>Rhodothermus</taxon>
    </lineage>
</organism>
<reference evidence="1 2" key="1">
    <citation type="journal article" date="2009" name="Stand. Genomic Sci.">
        <title>Complete genome sequence of Rhodothermus marinus type strain (R-10).</title>
        <authorList>
            <person name="Nolan M."/>
            <person name="Tindall B.J."/>
            <person name="Pomrenke H."/>
            <person name="Lapidus A."/>
            <person name="Copeland A."/>
            <person name="Glavina Del Rio T."/>
            <person name="Lucas S."/>
            <person name="Chen F."/>
            <person name="Tice H."/>
            <person name="Cheng J.F."/>
            <person name="Saunders E."/>
            <person name="Han C."/>
            <person name="Bruce D."/>
            <person name="Goodwin L."/>
            <person name="Chain P."/>
            <person name="Pitluck S."/>
            <person name="Ovchinikova G."/>
            <person name="Pati A."/>
            <person name="Ivanova N."/>
            <person name="Mavromatis K."/>
            <person name="Chen A."/>
            <person name="Palaniappan K."/>
            <person name="Land M."/>
            <person name="Hauser L."/>
            <person name="Chang Y.J."/>
            <person name="Jeffries C.D."/>
            <person name="Brettin T."/>
            <person name="Goker M."/>
            <person name="Bristow J."/>
            <person name="Eisen J.A."/>
            <person name="Markowitz V."/>
            <person name="Hugenholtz P."/>
            <person name="Kyrpides N.C."/>
            <person name="Klenk H.P."/>
            <person name="Detter J.C."/>
        </authorList>
    </citation>
    <scope>NUCLEOTIDE SEQUENCE [LARGE SCALE GENOMIC DNA]</scope>
    <source>
        <strain evidence="2">ATCC 43812 / DSM 4252 / R-10</strain>
    </source>
</reference>
<dbReference type="OrthoDB" id="637487at2"/>
<name>D0MHT5_RHOM4</name>
<keyword evidence="2" id="KW-1185">Reference proteome</keyword>
<dbReference type="InterPro" id="IPR043519">
    <property type="entry name" value="NT_sf"/>
</dbReference>
<evidence type="ECO:0000313" key="1">
    <source>
        <dbReference type="EMBL" id="ACY48043.1"/>
    </source>
</evidence>
<dbReference type="EMBL" id="CP001807">
    <property type="protein sequence ID" value="ACY48043.1"/>
    <property type="molecule type" value="Genomic_DNA"/>
</dbReference>
<evidence type="ECO:0000313" key="2">
    <source>
        <dbReference type="Proteomes" id="UP000002221"/>
    </source>
</evidence>
<sequence length="396" mass="45784">MSLASSLQPEARVLTLAARTCLDPSAAEQLRTLLNQPLDWERLYRLMLRHGVVALAYRNLLQAAPDAVPEPWRIRLEAEARALAVHNLHQTQELLRLVDRLEAEGIPVIPFKGPALAALIYGDPAARVYVDIDLLVKRSDFWKARRVIESLGYRAHKQLGEAETEAYLDTQLGFEFVHESRDFVVELHWAFFYTIYDLPLDPEAIWARHRQVPFAGRTLRTMAPEDLLLYLAIHGNKHRWLKLTWVADVAELLRRCADLDGAAVLQQAHRLGVARVLAIGCTLAAELLGAPVPDVLQRGLRQRRAARRMAREVVTRWMFREDVDVRAFWPMFWYHFRERERWRHRLGYLGHHLKLALAPTEKDRAFCRLPKQLTFLYPVIRPVRVLVERLHLGEAS</sequence>
<dbReference type="STRING" id="518766.Rmar_1153"/>
<dbReference type="HOGENOM" id="CLU_036186_0_0_10"/>
<dbReference type="AlphaFoldDB" id="D0MHT5"/>
<dbReference type="KEGG" id="rmr:Rmar_1153"/>
<dbReference type="SUPFAM" id="SSF81301">
    <property type="entry name" value="Nucleotidyltransferase"/>
    <property type="match status" value="1"/>
</dbReference>
<gene>
    <name evidence="1" type="ordered locus">Rmar_1153</name>
</gene>
<dbReference type="RefSeq" id="WP_012843655.1">
    <property type="nucleotide sequence ID" value="NC_013501.1"/>
</dbReference>
<proteinExistence type="predicted"/>
<accession>D0MHT5</accession>
<dbReference type="Proteomes" id="UP000002221">
    <property type="component" value="Chromosome"/>
</dbReference>
<dbReference type="InterPro" id="IPR039498">
    <property type="entry name" value="NTP_transf_5"/>
</dbReference>
<dbReference type="Gene3D" id="3.30.460.40">
    <property type="match status" value="1"/>
</dbReference>
<protein>
    <recommendedName>
        <fullName evidence="3">Nucleotidyltransferase family protein</fullName>
    </recommendedName>
</protein>
<dbReference type="Pfam" id="PF14907">
    <property type="entry name" value="NTP_transf_5"/>
    <property type="match status" value="1"/>
</dbReference>
<evidence type="ECO:0008006" key="3">
    <source>
        <dbReference type="Google" id="ProtNLM"/>
    </source>
</evidence>